<gene>
    <name evidence="1" type="ORF">CCUR1050_LOCUS24382</name>
</gene>
<reference evidence="1" key="1">
    <citation type="submission" date="2021-01" db="EMBL/GenBank/DDBJ databases">
        <authorList>
            <person name="Corre E."/>
            <person name="Pelletier E."/>
            <person name="Niang G."/>
            <person name="Scheremetjew M."/>
            <person name="Finn R."/>
            <person name="Kale V."/>
            <person name="Holt S."/>
            <person name="Cochrane G."/>
            <person name="Meng A."/>
            <person name="Brown T."/>
            <person name="Cohen L."/>
        </authorList>
    </citation>
    <scope>NUCLEOTIDE SEQUENCE</scope>
    <source>
        <strain evidence="1">CCAP979/52</strain>
    </source>
</reference>
<organism evidence="1">
    <name type="scientific">Cryptomonas curvata</name>
    <dbReference type="NCBI Taxonomy" id="233186"/>
    <lineage>
        <taxon>Eukaryota</taxon>
        <taxon>Cryptophyceae</taxon>
        <taxon>Cryptomonadales</taxon>
        <taxon>Cryptomonadaceae</taxon>
        <taxon>Cryptomonas</taxon>
    </lineage>
</organism>
<dbReference type="AlphaFoldDB" id="A0A7S0QSX7"/>
<sequence>MDQRVVQISRCVEELLTTANELLNAKEEEDSQQTSRQPPTSNATRQLMEQLLLTHRQVNGACDSLYLDLQESEIILDRLISQGWQPANPGDVSTSGACLLPTEHAESLSRLDAAAASFLLIPHPDPLGPARPA</sequence>
<protein>
    <recommendedName>
        <fullName evidence="2">Mediator of RNA polymerase II transcription subunit 11</fullName>
    </recommendedName>
</protein>
<name>A0A7S0QSX7_9CRYP</name>
<evidence type="ECO:0000313" key="1">
    <source>
        <dbReference type="EMBL" id="CAD8646697.1"/>
    </source>
</evidence>
<evidence type="ECO:0008006" key="2">
    <source>
        <dbReference type="Google" id="ProtNLM"/>
    </source>
</evidence>
<dbReference type="EMBL" id="HBEZ01044337">
    <property type="protein sequence ID" value="CAD8646697.1"/>
    <property type="molecule type" value="Transcribed_RNA"/>
</dbReference>
<accession>A0A7S0QSX7</accession>
<proteinExistence type="predicted"/>